<evidence type="ECO:0000313" key="3">
    <source>
        <dbReference type="Proteomes" id="UP000288805"/>
    </source>
</evidence>
<dbReference type="Proteomes" id="UP000288805">
    <property type="component" value="Unassembled WGS sequence"/>
</dbReference>
<gene>
    <name evidence="2" type="ORF">CK203_092934</name>
</gene>
<accession>A0A438EJN5</accession>
<protein>
    <submittedName>
        <fullName evidence="2">Uncharacterized protein</fullName>
    </submittedName>
</protein>
<feature type="region of interest" description="Disordered" evidence="1">
    <location>
        <begin position="1"/>
        <end position="24"/>
    </location>
</feature>
<feature type="compositionally biased region" description="Basic residues" evidence="1">
    <location>
        <begin position="12"/>
        <end position="22"/>
    </location>
</feature>
<sequence>MQSDEGTSSTRALKKTRRNRRSHLSDVIRARLRPQVLGVEGQPCILKTLRARLGQPTAAITSEWLSQPPSYESPRGFVVSKLIMYDGTSNPFDHIMNLKQLMTFDMGNDALMCKVFPANLYGPALYRFHRLP</sequence>
<organism evidence="2 3">
    <name type="scientific">Vitis vinifera</name>
    <name type="common">Grape</name>
    <dbReference type="NCBI Taxonomy" id="29760"/>
    <lineage>
        <taxon>Eukaryota</taxon>
        <taxon>Viridiplantae</taxon>
        <taxon>Streptophyta</taxon>
        <taxon>Embryophyta</taxon>
        <taxon>Tracheophyta</taxon>
        <taxon>Spermatophyta</taxon>
        <taxon>Magnoliopsida</taxon>
        <taxon>eudicotyledons</taxon>
        <taxon>Gunneridae</taxon>
        <taxon>Pentapetalae</taxon>
        <taxon>rosids</taxon>
        <taxon>Vitales</taxon>
        <taxon>Vitaceae</taxon>
        <taxon>Viteae</taxon>
        <taxon>Vitis</taxon>
    </lineage>
</organism>
<name>A0A438EJN5_VITVI</name>
<evidence type="ECO:0000256" key="1">
    <source>
        <dbReference type="SAM" id="MobiDB-lite"/>
    </source>
</evidence>
<reference evidence="2 3" key="1">
    <citation type="journal article" date="2018" name="PLoS Genet.">
        <title>Population sequencing reveals clonal diversity and ancestral inbreeding in the grapevine cultivar Chardonnay.</title>
        <authorList>
            <person name="Roach M.J."/>
            <person name="Johnson D.L."/>
            <person name="Bohlmann J."/>
            <person name="van Vuuren H.J."/>
            <person name="Jones S.J."/>
            <person name="Pretorius I.S."/>
            <person name="Schmidt S.A."/>
            <person name="Borneman A.R."/>
        </authorList>
    </citation>
    <scope>NUCLEOTIDE SEQUENCE [LARGE SCALE GENOMIC DNA]</scope>
    <source>
        <strain evidence="3">cv. Chardonnay</strain>
        <tissue evidence="2">Leaf</tissue>
    </source>
</reference>
<evidence type="ECO:0000313" key="2">
    <source>
        <dbReference type="EMBL" id="RVW47835.1"/>
    </source>
</evidence>
<proteinExistence type="predicted"/>
<dbReference type="EMBL" id="QGNW01001266">
    <property type="protein sequence ID" value="RVW47835.1"/>
    <property type="molecule type" value="Genomic_DNA"/>
</dbReference>
<feature type="compositionally biased region" description="Polar residues" evidence="1">
    <location>
        <begin position="1"/>
        <end position="11"/>
    </location>
</feature>
<dbReference type="AlphaFoldDB" id="A0A438EJN5"/>
<comment type="caution">
    <text evidence="2">The sequence shown here is derived from an EMBL/GenBank/DDBJ whole genome shotgun (WGS) entry which is preliminary data.</text>
</comment>